<dbReference type="AlphaFoldDB" id="E6SN69"/>
<feature type="signal peptide" evidence="1">
    <location>
        <begin position="1"/>
        <end position="19"/>
    </location>
</feature>
<protein>
    <submittedName>
        <fullName evidence="2">Uncharacterized protein</fullName>
    </submittedName>
</protein>
<dbReference type="OrthoDB" id="880459at2"/>
<evidence type="ECO:0000313" key="3">
    <source>
        <dbReference type="Proteomes" id="UP000008630"/>
    </source>
</evidence>
<name>E6SN69_BACT6</name>
<dbReference type="KEGG" id="bhl:Bache_2779"/>
<dbReference type="Proteomes" id="UP000008630">
    <property type="component" value="Chromosome"/>
</dbReference>
<dbReference type="STRING" id="693979.Bache_2779"/>
<dbReference type="PROSITE" id="PS51257">
    <property type="entry name" value="PROKAR_LIPOPROTEIN"/>
    <property type="match status" value="1"/>
</dbReference>
<reference evidence="2 3" key="2">
    <citation type="journal article" date="2011" name="Stand. Genomic Sci.">
        <title>Complete genome sequence of Bacteroides helcogenes type strain (P 36-108).</title>
        <authorList>
            <person name="Pati A."/>
            <person name="Gronow S."/>
            <person name="Zeytun A."/>
            <person name="Lapidus A."/>
            <person name="Nolan M."/>
            <person name="Hammon N."/>
            <person name="Deshpande S."/>
            <person name="Cheng J.F."/>
            <person name="Tapia R."/>
            <person name="Han C."/>
            <person name="Goodwin L."/>
            <person name="Pitluck S."/>
            <person name="Liolios K."/>
            <person name="Pagani I."/>
            <person name="Ivanova N."/>
            <person name="Mavromatis K."/>
            <person name="Chen A."/>
            <person name="Palaniappan K."/>
            <person name="Land M."/>
            <person name="Hauser L."/>
            <person name="Chang Y.J."/>
            <person name="Jeffries C.D."/>
            <person name="Detter J.C."/>
            <person name="Brambilla E."/>
            <person name="Rohde M."/>
            <person name="Goker M."/>
            <person name="Woyke T."/>
            <person name="Bristow J."/>
            <person name="Eisen J.A."/>
            <person name="Markowitz V."/>
            <person name="Hugenholtz P."/>
            <person name="Kyrpides N.C."/>
            <person name="Klenk H.P."/>
            <person name="Lucas S."/>
        </authorList>
    </citation>
    <scope>NUCLEOTIDE SEQUENCE [LARGE SCALE GENOMIC DNA]</scope>
    <source>
        <strain evidence="3">ATCC 35417 / DSM 20613 / JCM 6297 / CCUG 15421 / P 36-108</strain>
    </source>
</reference>
<evidence type="ECO:0000313" key="2">
    <source>
        <dbReference type="EMBL" id="ADV44722.1"/>
    </source>
</evidence>
<dbReference type="RefSeq" id="WP_013548309.1">
    <property type="nucleotide sequence ID" value="NC_014933.1"/>
</dbReference>
<accession>E6SN69</accession>
<evidence type="ECO:0000256" key="1">
    <source>
        <dbReference type="SAM" id="SignalP"/>
    </source>
</evidence>
<keyword evidence="3" id="KW-1185">Reference proteome</keyword>
<reference key="1">
    <citation type="submission" date="2010-11" db="EMBL/GenBank/DDBJ databases">
        <title>The complete genome of Bacteroides helcogenes P 36-108.</title>
        <authorList>
            <consortium name="US DOE Joint Genome Institute (JGI-PGF)"/>
            <person name="Lucas S."/>
            <person name="Copeland A."/>
            <person name="Lapidus A."/>
            <person name="Bruce D."/>
            <person name="Goodwin L."/>
            <person name="Pitluck S."/>
            <person name="Kyrpides N."/>
            <person name="Mavromatis K."/>
            <person name="Ivanova N."/>
            <person name="Zeytun A."/>
            <person name="Brettin T."/>
            <person name="Detter J.C."/>
            <person name="Tapia R."/>
            <person name="Han C."/>
            <person name="Land M."/>
            <person name="Hauser L."/>
            <person name="Markowitz V."/>
            <person name="Cheng J.-F."/>
            <person name="Hugenholtz P."/>
            <person name="Woyke T."/>
            <person name="Wu D."/>
            <person name="Gronow S."/>
            <person name="Wellnitz S."/>
            <person name="Brambilla E."/>
            <person name="Klenk H.-P."/>
            <person name="Eisen J.A."/>
        </authorList>
    </citation>
    <scope>NUCLEOTIDE SEQUENCE</scope>
    <source>
        <strain>P 36-108</strain>
    </source>
</reference>
<dbReference type="EMBL" id="CP002352">
    <property type="protein sequence ID" value="ADV44722.1"/>
    <property type="molecule type" value="Genomic_DNA"/>
</dbReference>
<feature type="chain" id="PRO_5003211350" evidence="1">
    <location>
        <begin position="20"/>
        <end position="134"/>
    </location>
</feature>
<keyword evidence="1" id="KW-0732">Signal</keyword>
<organism evidence="2 3">
    <name type="scientific">Bacteroides helcogenes (strain ATCC 35417 / DSM 20613 / JCM 6297 / CCUG 15421 / P 36-108)</name>
    <dbReference type="NCBI Taxonomy" id="693979"/>
    <lineage>
        <taxon>Bacteria</taxon>
        <taxon>Pseudomonadati</taxon>
        <taxon>Bacteroidota</taxon>
        <taxon>Bacteroidia</taxon>
        <taxon>Bacteroidales</taxon>
        <taxon>Bacteroidaceae</taxon>
        <taxon>Bacteroides</taxon>
    </lineage>
</organism>
<sequence>MKKLFFFFLSTIFCMYMVALTSCSENNDSDSKTVLGQPYTIIVASELRQVEIPISDTENSVYDCMVVKVPEKYGNKELCWTPTSISGFTYEVGYEYELSVADIHVLTLGETYYDDNENVPRARLIKVISKVKKN</sequence>
<gene>
    <name evidence="2" type="ordered locus">Bache_2779</name>
</gene>
<dbReference type="HOGENOM" id="CLU_133616_2_0_10"/>
<proteinExistence type="predicted"/>